<dbReference type="GeneID" id="106556402"/>
<dbReference type="InterPro" id="IPR000477">
    <property type="entry name" value="RT_dom"/>
</dbReference>
<evidence type="ECO:0000259" key="5">
    <source>
        <dbReference type="PROSITE" id="PS50878"/>
    </source>
</evidence>
<feature type="compositionally biased region" description="Gly residues" evidence="4">
    <location>
        <begin position="640"/>
        <end position="649"/>
    </location>
</feature>
<feature type="domain" description="Reverse transcriptase" evidence="5">
    <location>
        <begin position="154"/>
        <end position="357"/>
    </location>
</feature>
<dbReference type="RefSeq" id="XP_013930876.1">
    <property type="nucleotide sequence ID" value="XM_014075401.1"/>
</dbReference>
<keyword evidence="3" id="KW-0238">DNA-binding</keyword>
<dbReference type="Pfam" id="PF00078">
    <property type="entry name" value="RVT_1"/>
    <property type="match status" value="1"/>
</dbReference>
<dbReference type="PROSITE" id="PS50878">
    <property type="entry name" value="RT_POL"/>
    <property type="match status" value="1"/>
</dbReference>
<feature type="region of interest" description="Disordered" evidence="4">
    <location>
        <begin position="628"/>
        <end position="655"/>
    </location>
</feature>
<gene>
    <name evidence="8" type="primary">LOC106556402</name>
</gene>
<dbReference type="InterPro" id="IPR043502">
    <property type="entry name" value="DNA/RNA_pol_sf"/>
</dbReference>
<dbReference type="Gene3D" id="3.10.10.10">
    <property type="entry name" value="HIV Type 1 Reverse Transcriptase, subunit A, domain 1"/>
    <property type="match status" value="1"/>
</dbReference>
<accession>A0A6I9Z4H8</accession>
<dbReference type="InterPro" id="IPR044068">
    <property type="entry name" value="CB"/>
</dbReference>
<dbReference type="SUPFAM" id="SSF53098">
    <property type="entry name" value="Ribonuclease H-like"/>
    <property type="match status" value="1"/>
</dbReference>
<feature type="region of interest" description="Disordered" evidence="4">
    <location>
        <begin position="672"/>
        <end position="695"/>
    </location>
</feature>
<evidence type="ECO:0000259" key="6">
    <source>
        <dbReference type="PROSITE" id="PS51900"/>
    </source>
</evidence>
<dbReference type="PANTHER" id="PTHR33066:SF2">
    <property type="entry name" value="FILAGGRIN-2-LIKE"/>
    <property type="match status" value="1"/>
</dbReference>
<proteinExistence type="inferred from homology"/>
<dbReference type="InterPro" id="IPR012337">
    <property type="entry name" value="RNaseH-like_sf"/>
</dbReference>
<name>A0A6I9Z4H8_9SAUR</name>
<dbReference type="Gene3D" id="1.10.150.130">
    <property type="match status" value="1"/>
</dbReference>
<dbReference type="KEGG" id="tsr:106556402"/>
<evidence type="ECO:0000256" key="3">
    <source>
        <dbReference type="ARBA" id="ARBA00023125"/>
    </source>
</evidence>
<comment type="similarity">
    <text evidence="1">Belongs to the beta type-B retroviral polymerase family. HERV class-II K(HML-2) pol subfamily.</text>
</comment>
<dbReference type="SUPFAM" id="SSF56672">
    <property type="entry name" value="DNA/RNA polymerases"/>
    <property type="match status" value="1"/>
</dbReference>
<dbReference type="GO" id="GO:0003677">
    <property type="term" value="F:DNA binding"/>
    <property type="evidence" value="ECO:0007669"/>
    <property type="project" value="UniProtKB-KW"/>
</dbReference>
<dbReference type="CDD" id="cd09275">
    <property type="entry name" value="RNase_HI_RT_DIRS1"/>
    <property type="match status" value="2"/>
</dbReference>
<dbReference type="CDD" id="cd03714">
    <property type="entry name" value="RT_DIRS1"/>
    <property type="match status" value="1"/>
</dbReference>
<dbReference type="AlphaFoldDB" id="A0A6I9Z4H8"/>
<dbReference type="InterPro" id="IPR043128">
    <property type="entry name" value="Rev_trsase/Diguanyl_cyclase"/>
</dbReference>
<dbReference type="Gene3D" id="3.30.70.270">
    <property type="match status" value="1"/>
</dbReference>
<keyword evidence="7" id="KW-1185">Reference proteome</keyword>
<reference evidence="8" key="1">
    <citation type="submission" date="2025-08" db="UniProtKB">
        <authorList>
            <consortium name="RefSeq"/>
        </authorList>
    </citation>
    <scope>IDENTIFICATION</scope>
    <source>
        <tissue evidence="8">Skeletal muscle</tissue>
    </source>
</reference>
<evidence type="ECO:0000256" key="4">
    <source>
        <dbReference type="SAM" id="MobiDB-lite"/>
    </source>
</evidence>
<evidence type="ECO:0000313" key="8">
    <source>
        <dbReference type="RefSeq" id="XP_013930876.1"/>
    </source>
</evidence>
<dbReference type="OrthoDB" id="10068174at2759"/>
<sequence length="1031" mass="115730">MVRRSLRWWLSPALAKGSPFKEPTRLTIKTDASLYGWGAHFRNQLAQGRWSTAEASHSINWLELRVVQLALICFQAGIWGCHVKVLTDNVSTKAHINRQGGTRSRSLMSEADDIGRWAEELSIQAEHISGTTNIQADWLSRATVDHSEWRLHPQLFQRIVQRFGCPQVDLFAMAANSHPREKHWHKLDVCRTHCRYIKRTASFRRSESLFISFQLSSQGRKVQNAVPPVNPGLHQAGTSIDLKEAYLHVPICKAHRRYLRFTYAGQHYQYRAMLFGLSSAPRMFTKVLVAVAAFLRSRPVRLHYYLDDVLIQSSSPQQAVEDLQYTMQVLQGHGFSINLEKSHLHPTTRLQHLGAVIDTVTCQVFLSPERMESLREMAMQVRRSPRAKVVLLSQLLDKMISCLSIIPWSRIHSRPLQWLLLPYQRANESSSSRLIPVSAKMCRSLSWWLSPALKKGSPFKELTRLTVTTDASLYSWGAHFRNQIAQGRWSSAEAGHSINWLELRAVWLALLRFQMGIRGHHVPAVGSQRPRLVGGAPSAVHSGGAHLRHGEHPGALAEQGDCRSLRVVPVPAAVPAHSSEVQLPPGGSVHYSGQLSSYQVLLQVSRSKGRGGKRSSLPLAERSALRLSPFASSSQSHQGDPGGGSGDPSGGPLLAQEDLVCRSGESVRLRPVVDSSTRDFSLPGGPSSSRAPVAATSHLALERDPLSKDNLSTKVIRTIQASRRPSTTRIYNATWRSFVTWCSSRGASASSASIPVILDFLQDSVDKGLAPNTLHRQVTALSTILAPEGQPSLGRHPTIRSFLRGATNLSPLMVHRYPTWDLNVVLRALVEPPFEPLLSASFKQLTFKTVFLIAITSARCISELAALSVRADLCLFHQDRVVLRLDPSFVPKINSWFHRAQEVILPDFGPHLRHPREERWHKLDVRRVLRSYIKRTASFCRYLFPFSRRLRAGRFPHLRLADGLGPASLSLMFFSLDRYPIASRRIRPGVLPPLRPGRRGLLLRRFLDLFQLCFQLIQCWTSQHATVPRLH</sequence>
<feature type="domain" description="Core-binding (CB)" evidence="6">
    <location>
        <begin position="701"/>
        <end position="789"/>
    </location>
</feature>
<dbReference type="GO" id="GO:0004523">
    <property type="term" value="F:RNA-DNA hybrid ribonuclease activity"/>
    <property type="evidence" value="ECO:0007669"/>
    <property type="project" value="UniProtKB-EC"/>
</dbReference>
<dbReference type="PROSITE" id="PS51900">
    <property type="entry name" value="CB"/>
    <property type="match status" value="1"/>
</dbReference>
<protein>
    <recommendedName>
        <fullName evidence="2">ribonuclease H</fullName>
        <ecNumber evidence="2">3.1.26.4</ecNumber>
    </recommendedName>
</protein>
<evidence type="ECO:0000256" key="2">
    <source>
        <dbReference type="ARBA" id="ARBA00012180"/>
    </source>
</evidence>
<evidence type="ECO:0000313" key="7">
    <source>
        <dbReference type="Proteomes" id="UP000504617"/>
    </source>
</evidence>
<dbReference type="PANTHER" id="PTHR33066">
    <property type="entry name" value="INTEGRASE_SAM-LIKE_N DOMAIN-CONTAINING PROTEIN"/>
    <property type="match status" value="1"/>
</dbReference>
<dbReference type="InterPro" id="IPR010998">
    <property type="entry name" value="Integrase_recombinase_N"/>
</dbReference>
<organism evidence="7 8">
    <name type="scientific">Thamnophis sirtalis</name>
    <dbReference type="NCBI Taxonomy" id="35019"/>
    <lineage>
        <taxon>Eukaryota</taxon>
        <taxon>Metazoa</taxon>
        <taxon>Chordata</taxon>
        <taxon>Craniata</taxon>
        <taxon>Vertebrata</taxon>
        <taxon>Euteleostomi</taxon>
        <taxon>Lepidosauria</taxon>
        <taxon>Squamata</taxon>
        <taxon>Bifurcata</taxon>
        <taxon>Unidentata</taxon>
        <taxon>Episquamata</taxon>
        <taxon>Toxicofera</taxon>
        <taxon>Serpentes</taxon>
        <taxon>Colubroidea</taxon>
        <taxon>Colubridae</taxon>
        <taxon>Natricinae</taxon>
        <taxon>Thamnophis</taxon>
    </lineage>
</organism>
<dbReference type="SUPFAM" id="SSF47823">
    <property type="entry name" value="lambda integrase-like, N-terminal domain"/>
    <property type="match status" value="1"/>
</dbReference>
<dbReference type="EC" id="3.1.26.4" evidence="2"/>
<dbReference type="Proteomes" id="UP000504617">
    <property type="component" value="Unplaced"/>
</dbReference>
<evidence type="ECO:0000256" key="1">
    <source>
        <dbReference type="ARBA" id="ARBA00010879"/>
    </source>
</evidence>